<protein>
    <submittedName>
        <fullName evidence="2">Unannotated protein</fullName>
    </submittedName>
</protein>
<dbReference type="GO" id="GO:0016620">
    <property type="term" value="F:oxidoreductase activity, acting on the aldehyde or oxo group of donors, NAD or NADP as acceptor"/>
    <property type="evidence" value="ECO:0007669"/>
    <property type="project" value="InterPro"/>
</dbReference>
<evidence type="ECO:0000259" key="1">
    <source>
        <dbReference type="Pfam" id="PF00171"/>
    </source>
</evidence>
<dbReference type="AlphaFoldDB" id="A0A6J6T924"/>
<dbReference type="Gene3D" id="3.40.605.10">
    <property type="entry name" value="Aldehyde Dehydrogenase, Chain A, domain 1"/>
    <property type="match status" value="1"/>
</dbReference>
<evidence type="ECO:0000313" key="2">
    <source>
        <dbReference type="EMBL" id="CAB4743528.1"/>
    </source>
</evidence>
<dbReference type="PANTHER" id="PTHR11699">
    <property type="entry name" value="ALDEHYDE DEHYDROGENASE-RELATED"/>
    <property type="match status" value="1"/>
</dbReference>
<name>A0A6J6T924_9ZZZZ</name>
<dbReference type="InterPro" id="IPR016161">
    <property type="entry name" value="Ald_DH/histidinol_DH"/>
</dbReference>
<dbReference type="Pfam" id="PF00171">
    <property type="entry name" value="Aldedh"/>
    <property type="match status" value="1"/>
</dbReference>
<dbReference type="SUPFAM" id="SSF53720">
    <property type="entry name" value="ALDH-like"/>
    <property type="match status" value="1"/>
</dbReference>
<gene>
    <name evidence="2" type="ORF">UFOPK2772_01164</name>
</gene>
<feature type="domain" description="Aldehyde dehydrogenase" evidence="1">
    <location>
        <begin position="1"/>
        <end position="148"/>
    </location>
</feature>
<dbReference type="Gene3D" id="3.40.309.10">
    <property type="entry name" value="Aldehyde Dehydrogenase, Chain A, domain 2"/>
    <property type="match status" value="1"/>
</dbReference>
<dbReference type="InterPro" id="IPR016162">
    <property type="entry name" value="Ald_DH_N"/>
</dbReference>
<dbReference type="FunFam" id="3.40.605.10:FF:000026">
    <property type="entry name" value="Aldehyde dehydrogenase, putative"/>
    <property type="match status" value="1"/>
</dbReference>
<organism evidence="2">
    <name type="scientific">freshwater metagenome</name>
    <dbReference type="NCBI Taxonomy" id="449393"/>
    <lineage>
        <taxon>unclassified sequences</taxon>
        <taxon>metagenomes</taxon>
        <taxon>ecological metagenomes</taxon>
    </lineage>
</organism>
<accession>A0A6J6T924</accession>
<dbReference type="EMBL" id="CAEZYT010000095">
    <property type="protein sequence ID" value="CAB4743528.1"/>
    <property type="molecule type" value="Genomic_DNA"/>
</dbReference>
<dbReference type="InterPro" id="IPR016163">
    <property type="entry name" value="Ald_DH_C"/>
</dbReference>
<reference evidence="2" key="1">
    <citation type="submission" date="2020-05" db="EMBL/GenBank/DDBJ databases">
        <authorList>
            <person name="Chiriac C."/>
            <person name="Salcher M."/>
            <person name="Ghai R."/>
            <person name="Kavagutti S V."/>
        </authorList>
    </citation>
    <scope>NUCLEOTIDE SEQUENCE</scope>
</reference>
<sequence length="153" mass="16480">MGPLVSKKQLETVQSFLNNKDDTVAFTGTAPTGAGYWMAPTVLLPKSVKARTWQEEIFGPVVSVLPFEDEAEAIALANASDYGLSGSIWTNDLGRAMRVSRAIESGNLSVNSHSSVRFWTPFGGFKQSGLGRALGPDALDAYTETKNVFFATE</sequence>
<dbReference type="InterPro" id="IPR015590">
    <property type="entry name" value="Aldehyde_DH_dom"/>
</dbReference>
<proteinExistence type="predicted"/>